<dbReference type="OrthoDB" id="3543532at2"/>
<reference evidence="3" key="1">
    <citation type="submission" date="2016-10" db="EMBL/GenBank/DDBJ databases">
        <authorList>
            <person name="Varghese N."/>
            <person name="Submissions S."/>
        </authorList>
    </citation>
    <scope>NUCLEOTIDE SEQUENCE [LARGE SCALE GENOMIC DNA]</scope>
    <source>
        <strain evidence="3">PL19</strain>
    </source>
</reference>
<dbReference type="RefSeq" id="WP_093849178.1">
    <property type="nucleotide sequence ID" value="NZ_FOSG01000005.1"/>
</dbReference>
<dbReference type="AlphaFoldDB" id="A0A1I3Z590"/>
<evidence type="ECO:0000256" key="1">
    <source>
        <dbReference type="SAM" id="MobiDB-lite"/>
    </source>
</evidence>
<evidence type="ECO:0000313" key="2">
    <source>
        <dbReference type="EMBL" id="SFK38689.1"/>
    </source>
</evidence>
<name>A0A1I3Z590_9ACTN</name>
<keyword evidence="3" id="KW-1185">Reference proteome</keyword>
<dbReference type="EMBL" id="FOSG01000005">
    <property type="protein sequence ID" value="SFK38689.1"/>
    <property type="molecule type" value="Genomic_DNA"/>
</dbReference>
<protein>
    <submittedName>
        <fullName evidence="2">Uncharacterized protein</fullName>
    </submittedName>
</protein>
<dbReference type="Proteomes" id="UP000198928">
    <property type="component" value="Unassembled WGS sequence"/>
</dbReference>
<proteinExistence type="predicted"/>
<feature type="region of interest" description="Disordered" evidence="1">
    <location>
        <begin position="119"/>
        <end position="138"/>
    </location>
</feature>
<gene>
    <name evidence="2" type="ORF">SAMN05192584_105310</name>
</gene>
<dbReference type="Gene3D" id="1.10.287.1060">
    <property type="entry name" value="ESAT-6-like"/>
    <property type="match status" value="1"/>
</dbReference>
<evidence type="ECO:0000313" key="3">
    <source>
        <dbReference type="Proteomes" id="UP000198928"/>
    </source>
</evidence>
<organism evidence="2 3">
    <name type="scientific">Streptomyces pini</name>
    <dbReference type="NCBI Taxonomy" id="1520580"/>
    <lineage>
        <taxon>Bacteria</taxon>
        <taxon>Bacillati</taxon>
        <taxon>Actinomycetota</taxon>
        <taxon>Actinomycetes</taxon>
        <taxon>Kitasatosporales</taxon>
        <taxon>Streptomycetaceae</taxon>
        <taxon>Streptomyces</taxon>
    </lineage>
</organism>
<sequence>MGPKFEDVLHVRLGKLGDAVTDWTTTVTKLEKLSDEARNDMKAKSDKADWEGENAAVTRTFVDKTVKEFQDAVTQATSIRDVLRDGHDTIKAARDDLKRIVDNPPEGVTVWPNGVVARSVHPDRRGEGNTDPGPTQETLNSVRDQISQAVDKASQADETMAAVLRSLVAGHPYDFGSDSYSSLRDYRDQQGVKEAEKALEMASKGSSMTDAELKRFNDHVAENMDNPAFAERFATGMGGKGFLEFYANLNDPRQGGPFSDERIEELKEAQENLSVVLAEASHSDSPAMRAWKKEVIELGPRQLDIPTQGNPYGFQVMSNLMHHGTYDKDFLNDYGDALVEREKEMGLPRGHWQGLTSGHTILNPGGADNDLGRDPMTGFMTALSRNPEASTEFFTSTHPQDNAQYVLEEREGFPDGIGQDPPFAAREAIGDALFAAATGIDPHDDTAAFVPHTDQHGAVLERSLKYLSATGDDFPPEIRDDMAKVLANHSDTVHQAASSLDPYESPLDRKQLLEVSKQVSRDQEAYGILNEGLLREMGRDINVGTPDDPKETLLRAGHTTGFLEEARYQALDTDKDDPSWDAKWGYHLVGGAANFIPVVGDAAQRGVDAMAYSWQLEEQRRIDDEISRENGENFRVREIQLKALAQLWAEANPDHPDAGTEYSLQHEIGGAAYDGNNRAKGLAGKNGD</sequence>
<accession>A0A1I3Z590</accession>